<dbReference type="GO" id="GO:0000981">
    <property type="term" value="F:DNA-binding transcription factor activity, RNA polymerase II-specific"/>
    <property type="evidence" value="ECO:0007669"/>
    <property type="project" value="TreeGrafter"/>
</dbReference>
<reference evidence="15" key="1">
    <citation type="submission" date="2017-10" db="EMBL/GenBank/DDBJ databases">
        <title>Rapid genome shrinkage in a self-fertile nematode reveals novel sperm competition proteins.</title>
        <authorList>
            <person name="Yin D."/>
            <person name="Schwarz E.M."/>
            <person name="Thomas C.G."/>
            <person name="Felde R.L."/>
            <person name="Korf I.F."/>
            <person name="Cutter A.D."/>
            <person name="Schartner C.M."/>
            <person name="Ralston E.J."/>
            <person name="Meyer B.J."/>
            <person name="Haag E.S."/>
        </authorList>
    </citation>
    <scope>NUCLEOTIDE SEQUENCE [LARGE SCALE GENOMIC DNA]</scope>
    <source>
        <strain evidence="15">JU1422</strain>
    </source>
</reference>
<evidence type="ECO:0000256" key="3">
    <source>
        <dbReference type="ARBA" id="ARBA00023015"/>
    </source>
</evidence>
<accession>A0A2G5V8B9</accession>
<dbReference type="InterPro" id="IPR003350">
    <property type="entry name" value="CUT_dom"/>
</dbReference>
<proteinExistence type="inferred from homology"/>
<evidence type="ECO:0000256" key="5">
    <source>
        <dbReference type="ARBA" id="ARBA00023155"/>
    </source>
</evidence>
<evidence type="ECO:0000256" key="9">
    <source>
        <dbReference type="RuleBase" id="RU000682"/>
    </source>
</evidence>
<sequence>MGSWGSQAMGSSGHRVMGFTSHRVMWFPSNGILGFISHGVMMFTSHGVMRFISHRVIRLLGSSVIVLQSASNTVLQTKKYQDWREEDSEAVMTSSSGYPRDSFGTEALWNTESFGMTPTSSSGSPFVSIPVQCPNNNGLLYQSQHGPWNAQTNDGIMDKDKYFNEMENAKPVGYANDENTKILEEKSSIPAYQFTSVPDNFWNSNPYKAWNDNSITLKPTESMDNNMHQLDAPIPENIDTKELCEKLTQEIQKYYICRKYFAKKVLNKGPKVLRKMLNDPKPWNKLQSGRVNYIRIHNWLNLPLEKRLAILNLEFPERKCETTETIKAGPLNAQLPEKLDLEAEKLTEQLVQEIKTHEIPQAKFTNHQPIQKNLDVDDSINDQYNQQTLQTSSDKGSNDALCIPESQIQTYLHRDDINDQYNHKLLQKGNVYMYNHDPLLSNSDTADSNNQYSHQPINPYKPQPFPANINCTREIFKKQPFHSVDFILNKMVFKPSGMRSPSLDDSHRGDSDNNSTKPTSSSSSDSEAFAYYERLLAAPLANAAVLDTKVLCTSILQELEIKKISQTIFAKRVANCCQGTLSELIRKPKSWDSLKSGRGIYVRLFNWYQLPEDRRMEIVDKKMNWAVPEKKPIDGKGIRTSEAPAQKKPRTVFLPVQKSVLQTIFKENPRPSADVISHIAQALELDNGSVANFFQNTRKRTKDQQKRNRHPQNDFQGNQEENQQGDYY</sequence>
<evidence type="ECO:0000256" key="4">
    <source>
        <dbReference type="ARBA" id="ARBA00023125"/>
    </source>
</evidence>
<dbReference type="CDD" id="cd00086">
    <property type="entry name" value="homeodomain"/>
    <property type="match status" value="1"/>
</dbReference>
<feature type="DNA-binding region" description="Homeobox" evidence="8">
    <location>
        <begin position="646"/>
        <end position="705"/>
    </location>
</feature>
<name>A0A2G5V8B9_9PELO</name>
<evidence type="ECO:0000256" key="10">
    <source>
        <dbReference type="RuleBase" id="RU361129"/>
    </source>
</evidence>
<evidence type="ECO:0000313" key="14">
    <source>
        <dbReference type="EMBL" id="PIC48025.1"/>
    </source>
</evidence>
<evidence type="ECO:0000256" key="8">
    <source>
        <dbReference type="PROSITE-ProRule" id="PRU00108"/>
    </source>
</evidence>
<keyword evidence="4 8" id="KW-0238">DNA-binding</keyword>
<dbReference type="InterPro" id="IPR051649">
    <property type="entry name" value="CUT_Homeobox"/>
</dbReference>
<dbReference type="GO" id="GO:0005634">
    <property type="term" value="C:nucleus"/>
    <property type="evidence" value="ECO:0007669"/>
    <property type="project" value="UniProtKB-SubCell"/>
</dbReference>
<evidence type="ECO:0000256" key="6">
    <source>
        <dbReference type="ARBA" id="ARBA00023163"/>
    </source>
</evidence>
<keyword evidence="15" id="KW-1185">Reference proteome</keyword>
<keyword evidence="7 8" id="KW-0539">Nucleus</keyword>
<feature type="domain" description="CUT" evidence="13">
    <location>
        <begin position="537"/>
        <end position="623"/>
    </location>
</feature>
<feature type="compositionally biased region" description="Polar residues" evidence="11">
    <location>
        <begin position="713"/>
        <end position="728"/>
    </location>
</feature>
<dbReference type="SMART" id="SM01109">
    <property type="entry name" value="CUT"/>
    <property type="match status" value="2"/>
</dbReference>
<dbReference type="AlphaFoldDB" id="A0A2G5V8B9"/>
<dbReference type="Gene3D" id="1.10.260.40">
    <property type="entry name" value="lambda repressor-like DNA-binding domains"/>
    <property type="match status" value="2"/>
</dbReference>
<dbReference type="InterPro" id="IPR001356">
    <property type="entry name" value="HD"/>
</dbReference>
<dbReference type="InterPro" id="IPR010982">
    <property type="entry name" value="Lambda_DNA-bd_dom_sf"/>
</dbReference>
<feature type="region of interest" description="Disordered" evidence="11">
    <location>
        <begin position="437"/>
        <end position="463"/>
    </location>
</feature>
<evidence type="ECO:0000256" key="11">
    <source>
        <dbReference type="SAM" id="MobiDB-lite"/>
    </source>
</evidence>
<evidence type="ECO:0000256" key="7">
    <source>
        <dbReference type="ARBA" id="ARBA00023242"/>
    </source>
</evidence>
<protein>
    <recommendedName>
        <fullName evidence="10">DNA-binding protein SATB</fullName>
    </recommendedName>
    <alternativeName>
        <fullName evidence="10">Special AT-rich sequence-binding protein</fullName>
    </alternativeName>
</protein>
<feature type="domain" description="Homeobox" evidence="12">
    <location>
        <begin position="644"/>
        <end position="704"/>
    </location>
</feature>
<feature type="domain" description="CUT" evidence="13">
    <location>
        <begin position="229"/>
        <end position="315"/>
    </location>
</feature>
<dbReference type="PANTHER" id="PTHR14057:SF32">
    <property type="entry name" value="HOMEOBOX PROTEIN CEH-21-RELATED"/>
    <property type="match status" value="1"/>
</dbReference>
<dbReference type="GO" id="GO:0000978">
    <property type="term" value="F:RNA polymerase II cis-regulatory region sequence-specific DNA binding"/>
    <property type="evidence" value="ECO:0007669"/>
    <property type="project" value="TreeGrafter"/>
</dbReference>
<keyword evidence="3 10" id="KW-0805">Transcription regulation</keyword>
<dbReference type="PROSITE" id="PS51042">
    <property type="entry name" value="CUT"/>
    <property type="match status" value="2"/>
</dbReference>
<dbReference type="OrthoDB" id="10338772at2759"/>
<dbReference type="PANTHER" id="PTHR14057">
    <property type="entry name" value="TRANSCRIPTION FACTOR ONECUT"/>
    <property type="match status" value="1"/>
</dbReference>
<evidence type="ECO:0000256" key="1">
    <source>
        <dbReference type="ARBA" id="ARBA00004123"/>
    </source>
</evidence>
<dbReference type="EMBL" id="PDUG01000002">
    <property type="protein sequence ID" value="PIC48025.1"/>
    <property type="molecule type" value="Genomic_DNA"/>
</dbReference>
<dbReference type="SMART" id="SM00389">
    <property type="entry name" value="HOX"/>
    <property type="match status" value="1"/>
</dbReference>
<dbReference type="Proteomes" id="UP000230233">
    <property type="component" value="Chromosome II"/>
</dbReference>
<dbReference type="Pfam" id="PF02376">
    <property type="entry name" value="CUT"/>
    <property type="match status" value="2"/>
</dbReference>
<feature type="region of interest" description="Disordered" evidence="11">
    <location>
        <begin position="698"/>
        <end position="728"/>
    </location>
</feature>
<feature type="compositionally biased region" description="Polar residues" evidence="11">
    <location>
        <begin position="440"/>
        <end position="456"/>
    </location>
</feature>
<keyword evidence="6 10" id="KW-0804">Transcription</keyword>
<feature type="region of interest" description="Disordered" evidence="11">
    <location>
        <begin position="498"/>
        <end position="524"/>
    </location>
</feature>
<comment type="similarity">
    <text evidence="2 10">Belongs to the CUT homeobox family.</text>
</comment>
<dbReference type="PROSITE" id="PS50071">
    <property type="entry name" value="HOMEOBOX_2"/>
    <property type="match status" value="1"/>
</dbReference>
<dbReference type="InterPro" id="IPR009057">
    <property type="entry name" value="Homeodomain-like_sf"/>
</dbReference>
<evidence type="ECO:0000256" key="2">
    <source>
        <dbReference type="ARBA" id="ARBA00008190"/>
    </source>
</evidence>
<evidence type="ECO:0000259" key="12">
    <source>
        <dbReference type="PROSITE" id="PS50071"/>
    </source>
</evidence>
<dbReference type="SUPFAM" id="SSF46689">
    <property type="entry name" value="Homeodomain-like"/>
    <property type="match status" value="1"/>
</dbReference>
<keyword evidence="5 8" id="KW-0371">Homeobox</keyword>
<organism evidence="14 15">
    <name type="scientific">Caenorhabditis nigoni</name>
    <dbReference type="NCBI Taxonomy" id="1611254"/>
    <lineage>
        <taxon>Eukaryota</taxon>
        <taxon>Metazoa</taxon>
        <taxon>Ecdysozoa</taxon>
        <taxon>Nematoda</taxon>
        <taxon>Chromadorea</taxon>
        <taxon>Rhabditida</taxon>
        <taxon>Rhabditina</taxon>
        <taxon>Rhabditomorpha</taxon>
        <taxon>Rhabditoidea</taxon>
        <taxon>Rhabditidae</taxon>
        <taxon>Peloderinae</taxon>
        <taxon>Caenorhabditis</taxon>
    </lineage>
</organism>
<dbReference type="FunFam" id="1.10.260.40:FF:000047">
    <property type="entry name" value="One cut domain family member"/>
    <property type="match status" value="2"/>
</dbReference>
<dbReference type="SUPFAM" id="SSF47413">
    <property type="entry name" value="lambda repressor-like DNA-binding domains"/>
    <property type="match status" value="2"/>
</dbReference>
<gene>
    <name evidence="14" type="primary">Cnig_chr_II.g7159</name>
    <name evidence="14" type="ORF">B9Z55_007159</name>
</gene>
<dbReference type="Gene3D" id="1.10.10.60">
    <property type="entry name" value="Homeodomain-like"/>
    <property type="match status" value="1"/>
</dbReference>
<comment type="subcellular location">
    <subcellularLocation>
        <location evidence="1 8 9">Nucleus</location>
    </subcellularLocation>
</comment>
<feature type="compositionally biased region" description="Basic and acidic residues" evidence="11">
    <location>
        <begin position="502"/>
        <end position="511"/>
    </location>
</feature>
<feature type="compositionally biased region" description="Low complexity" evidence="11">
    <location>
        <begin position="512"/>
        <end position="524"/>
    </location>
</feature>
<dbReference type="Pfam" id="PF00046">
    <property type="entry name" value="Homeodomain"/>
    <property type="match status" value="1"/>
</dbReference>
<evidence type="ECO:0000313" key="15">
    <source>
        <dbReference type="Proteomes" id="UP000230233"/>
    </source>
</evidence>
<evidence type="ECO:0000259" key="13">
    <source>
        <dbReference type="PROSITE" id="PS51042"/>
    </source>
</evidence>
<comment type="caution">
    <text evidence="14">The sequence shown here is derived from an EMBL/GenBank/DDBJ whole genome shotgun (WGS) entry which is preliminary data.</text>
</comment>